<evidence type="ECO:0000313" key="6">
    <source>
        <dbReference type="Proteomes" id="UP001303647"/>
    </source>
</evidence>
<comment type="similarity">
    <text evidence="2">Belongs to the cerato-ulmin hydrophobin family.</text>
</comment>
<organism evidence="5 6">
    <name type="scientific">Corynascus novoguineensis</name>
    <dbReference type="NCBI Taxonomy" id="1126955"/>
    <lineage>
        <taxon>Eukaryota</taxon>
        <taxon>Fungi</taxon>
        <taxon>Dikarya</taxon>
        <taxon>Ascomycota</taxon>
        <taxon>Pezizomycotina</taxon>
        <taxon>Sordariomycetes</taxon>
        <taxon>Sordariomycetidae</taxon>
        <taxon>Sordariales</taxon>
        <taxon>Chaetomiaceae</taxon>
        <taxon>Corynascus</taxon>
    </lineage>
</organism>
<dbReference type="Gene3D" id="3.20.120.10">
    <property type="entry name" value="Hydrophobin"/>
    <property type="match status" value="1"/>
</dbReference>
<keyword evidence="3" id="KW-1015">Disulfide bond</keyword>
<feature type="chain" id="PRO_5042871831" evidence="4">
    <location>
        <begin position="22"/>
        <end position="111"/>
    </location>
</feature>
<comment type="subcellular location">
    <subcellularLocation>
        <location evidence="1">Cell envelope</location>
    </subcellularLocation>
</comment>
<reference evidence="5" key="2">
    <citation type="submission" date="2023-05" db="EMBL/GenBank/DDBJ databases">
        <authorList>
            <consortium name="Lawrence Berkeley National Laboratory"/>
            <person name="Steindorff A."/>
            <person name="Hensen N."/>
            <person name="Bonometti L."/>
            <person name="Westerberg I."/>
            <person name="Brannstrom I.O."/>
            <person name="Guillou S."/>
            <person name="Cros-Aarteil S."/>
            <person name="Calhoun S."/>
            <person name="Haridas S."/>
            <person name="Kuo A."/>
            <person name="Mondo S."/>
            <person name="Pangilinan J."/>
            <person name="Riley R."/>
            <person name="Labutti K."/>
            <person name="Andreopoulos B."/>
            <person name="Lipzen A."/>
            <person name="Chen C."/>
            <person name="Yanf M."/>
            <person name="Daum C."/>
            <person name="Ng V."/>
            <person name="Clum A."/>
            <person name="Ohm R."/>
            <person name="Martin F."/>
            <person name="Silar P."/>
            <person name="Natvig D."/>
            <person name="Lalanne C."/>
            <person name="Gautier V."/>
            <person name="Ament-Velasquez S.L."/>
            <person name="Kruys A."/>
            <person name="Hutchinson M.I."/>
            <person name="Powell A.J."/>
            <person name="Barry K."/>
            <person name="Miller A.N."/>
            <person name="Grigoriev I.V."/>
            <person name="Debuchy R."/>
            <person name="Gladieux P."/>
            <person name="Thoren M.H."/>
            <person name="Johannesson H."/>
        </authorList>
    </citation>
    <scope>NUCLEOTIDE SEQUENCE</scope>
    <source>
        <strain evidence="5">CBS 359.72</strain>
    </source>
</reference>
<dbReference type="Pfam" id="PF06766">
    <property type="entry name" value="Hydrophobin_2"/>
    <property type="match status" value="1"/>
</dbReference>
<dbReference type="InterPro" id="IPR010636">
    <property type="entry name" value="Class_II_hydrophobin"/>
</dbReference>
<proteinExistence type="inferred from homology"/>
<dbReference type="AlphaFoldDB" id="A0AAN7HIK1"/>
<reference evidence="5" key="1">
    <citation type="journal article" date="2023" name="Mol. Phylogenet. Evol.">
        <title>Genome-scale phylogeny and comparative genomics of the fungal order Sordariales.</title>
        <authorList>
            <person name="Hensen N."/>
            <person name="Bonometti L."/>
            <person name="Westerberg I."/>
            <person name="Brannstrom I.O."/>
            <person name="Guillou S."/>
            <person name="Cros-Aarteil S."/>
            <person name="Calhoun S."/>
            <person name="Haridas S."/>
            <person name="Kuo A."/>
            <person name="Mondo S."/>
            <person name="Pangilinan J."/>
            <person name="Riley R."/>
            <person name="LaButti K."/>
            <person name="Andreopoulos B."/>
            <person name="Lipzen A."/>
            <person name="Chen C."/>
            <person name="Yan M."/>
            <person name="Daum C."/>
            <person name="Ng V."/>
            <person name="Clum A."/>
            <person name="Steindorff A."/>
            <person name="Ohm R.A."/>
            <person name="Martin F."/>
            <person name="Silar P."/>
            <person name="Natvig D.O."/>
            <person name="Lalanne C."/>
            <person name="Gautier V."/>
            <person name="Ament-Velasquez S.L."/>
            <person name="Kruys A."/>
            <person name="Hutchinson M.I."/>
            <person name="Powell A.J."/>
            <person name="Barry K."/>
            <person name="Miller A.N."/>
            <person name="Grigoriev I.V."/>
            <person name="Debuchy R."/>
            <person name="Gladieux P."/>
            <person name="Hiltunen Thoren M."/>
            <person name="Johannesson H."/>
        </authorList>
    </citation>
    <scope>NUCLEOTIDE SEQUENCE</scope>
    <source>
        <strain evidence="5">CBS 359.72</strain>
    </source>
</reference>
<evidence type="ECO:0000256" key="3">
    <source>
        <dbReference type="ARBA" id="ARBA00023157"/>
    </source>
</evidence>
<dbReference type="GO" id="GO:0005576">
    <property type="term" value="C:extracellular region"/>
    <property type="evidence" value="ECO:0007669"/>
    <property type="project" value="InterPro"/>
</dbReference>
<dbReference type="InterPro" id="IPR036686">
    <property type="entry name" value="Class_II_Hydrophobin_sf"/>
</dbReference>
<feature type="signal peptide" evidence="4">
    <location>
        <begin position="1"/>
        <end position="21"/>
    </location>
</feature>
<keyword evidence="6" id="KW-1185">Reference proteome</keyword>
<sequence>MKATIPALAVAAISFLSCAAALPTAEGVSKRQEIPPCSNLPGFFLQQCCNVDETGYLNTNCRSPEEWFYNINDFSQRCAADEKQARCCSAPNLDLNSCVDPSFSPIGISRE</sequence>
<keyword evidence="4" id="KW-0732">Signal</keyword>
<evidence type="ECO:0000256" key="1">
    <source>
        <dbReference type="ARBA" id="ARBA00004196"/>
    </source>
</evidence>
<evidence type="ECO:0000256" key="4">
    <source>
        <dbReference type="SAM" id="SignalP"/>
    </source>
</evidence>
<protein>
    <submittedName>
        <fullName evidence="5">Uncharacterized protein</fullName>
    </submittedName>
</protein>
<gene>
    <name evidence="5" type="ORF">C7999DRAFT_32676</name>
</gene>
<comment type="caution">
    <text evidence="5">The sequence shown here is derived from an EMBL/GenBank/DDBJ whole genome shotgun (WGS) entry which is preliminary data.</text>
</comment>
<evidence type="ECO:0000313" key="5">
    <source>
        <dbReference type="EMBL" id="KAK4246902.1"/>
    </source>
</evidence>
<dbReference type="PROSITE" id="PS51257">
    <property type="entry name" value="PROKAR_LIPOPROTEIN"/>
    <property type="match status" value="1"/>
</dbReference>
<accession>A0AAN7HIK1</accession>
<dbReference type="SUPFAM" id="SSF101751">
    <property type="entry name" value="Hydrophobin II, HfbII"/>
    <property type="match status" value="1"/>
</dbReference>
<name>A0AAN7HIK1_9PEZI</name>
<evidence type="ECO:0000256" key="2">
    <source>
        <dbReference type="ARBA" id="ARBA00009576"/>
    </source>
</evidence>
<dbReference type="Proteomes" id="UP001303647">
    <property type="component" value="Unassembled WGS sequence"/>
</dbReference>
<dbReference type="EMBL" id="MU857664">
    <property type="protein sequence ID" value="KAK4246902.1"/>
    <property type="molecule type" value="Genomic_DNA"/>
</dbReference>